<dbReference type="AlphaFoldDB" id="A0A2R6NJD2"/>
<accession>A0A2R6NJD2</accession>
<gene>
    <name evidence="1" type="ORF">PHLCEN_2v11638</name>
</gene>
<reference evidence="1 2" key="1">
    <citation type="submission" date="2018-02" db="EMBL/GenBank/DDBJ databases">
        <title>Genome sequence of the basidiomycete white-rot fungus Phlebia centrifuga.</title>
        <authorList>
            <person name="Granchi Z."/>
            <person name="Peng M."/>
            <person name="de Vries R.P."/>
            <person name="Hilden K."/>
            <person name="Makela M.R."/>
            <person name="Grigoriev I."/>
            <person name="Riley R."/>
        </authorList>
    </citation>
    <scope>NUCLEOTIDE SEQUENCE [LARGE SCALE GENOMIC DNA]</scope>
    <source>
        <strain evidence="1 2">FBCC195</strain>
    </source>
</reference>
<keyword evidence="2" id="KW-1185">Reference proteome</keyword>
<proteinExistence type="predicted"/>
<sequence length="139" mass="16503">MANKEWAKPNRNKQVSKTRQHSLLSFKNKQSFLQKIDALPRGPGWQCEIWEAKGNKLDENGEPHIEVLEMWKRDPVECIRKLIGHPSFQDCLCYAPEEIFEDPYGEKWMYNEMWTAEWWRDIQVSTTRMGTALTYLTHS</sequence>
<dbReference type="EMBL" id="MLYV02001169">
    <property type="protein sequence ID" value="PSR72487.1"/>
    <property type="molecule type" value="Genomic_DNA"/>
</dbReference>
<dbReference type="InterPro" id="IPR041078">
    <property type="entry name" value="Plavaka"/>
</dbReference>
<organism evidence="1 2">
    <name type="scientific">Hermanssonia centrifuga</name>
    <dbReference type="NCBI Taxonomy" id="98765"/>
    <lineage>
        <taxon>Eukaryota</taxon>
        <taxon>Fungi</taxon>
        <taxon>Dikarya</taxon>
        <taxon>Basidiomycota</taxon>
        <taxon>Agaricomycotina</taxon>
        <taxon>Agaricomycetes</taxon>
        <taxon>Polyporales</taxon>
        <taxon>Meruliaceae</taxon>
        <taxon>Hermanssonia</taxon>
    </lineage>
</organism>
<dbReference type="Pfam" id="PF18759">
    <property type="entry name" value="Plavaka"/>
    <property type="match status" value="1"/>
</dbReference>
<protein>
    <submittedName>
        <fullName evidence="1">Uncharacterized protein</fullName>
    </submittedName>
</protein>
<dbReference type="OrthoDB" id="2803297at2759"/>
<comment type="caution">
    <text evidence="1">The sequence shown here is derived from an EMBL/GenBank/DDBJ whole genome shotgun (WGS) entry which is preliminary data.</text>
</comment>
<evidence type="ECO:0000313" key="1">
    <source>
        <dbReference type="EMBL" id="PSR72487.1"/>
    </source>
</evidence>
<dbReference type="Proteomes" id="UP000186601">
    <property type="component" value="Unassembled WGS sequence"/>
</dbReference>
<evidence type="ECO:0000313" key="2">
    <source>
        <dbReference type="Proteomes" id="UP000186601"/>
    </source>
</evidence>
<name>A0A2R6NJD2_9APHY</name>